<name>A0ABW2J3G4_9BURK</name>
<evidence type="ECO:0000313" key="2">
    <source>
        <dbReference type="Proteomes" id="UP001596379"/>
    </source>
</evidence>
<dbReference type="PANTHER" id="PTHR31367:SF5">
    <property type="entry name" value="CYTOSOLIC 5'-NUCLEOTIDASE 1A"/>
    <property type="match status" value="1"/>
</dbReference>
<dbReference type="PANTHER" id="PTHR31367">
    <property type="entry name" value="CYTOSOLIC 5'-NUCLEOTIDASE 1 FAMILY MEMBER"/>
    <property type="match status" value="1"/>
</dbReference>
<dbReference type="RefSeq" id="WP_382232654.1">
    <property type="nucleotide sequence ID" value="NZ_JBHTCC010000001.1"/>
</dbReference>
<accession>A0ABW2J3G4</accession>
<organism evidence="1 2">
    <name type="scientific">Herminiimonas aquatilis</name>
    <dbReference type="NCBI Taxonomy" id="345342"/>
    <lineage>
        <taxon>Bacteria</taxon>
        <taxon>Pseudomonadati</taxon>
        <taxon>Pseudomonadota</taxon>
        <taxon>Betaproteobacteria</taxon>
        <taxon>Burkholderiales</taxon>
        <taxon>Oxalobacteraceae</taxon>
        <taxon>Herminiimonas</taxon>
    </lineage>
</organism>
<sequence>MPVSLDRLLVVGISSRALFDLEVEEAIFRTQGLEAYRQHQLDNENEILKLGAGFALVRALLKLNALTPGQRFVEVVIMSRNSTETSMRIFNSIKHYDLDITRAVLSGGASLAPYLQAFNVSLFLSLHEDDVQAAVNSSVAAALLYQKPENAFEELGQIRIAFDGDAVIFSDESERIYQTQGIEAFEKHEHENALKPLPEGPFARLLKALSFIQNSFKNVEGGAGPNAARAFSPIRTALVTARSSPAHERVIRTLRAWDVTIDETFFMGGVAKSDVLAAFKPHMFFDDHAGHCERASPLVQTGRVPMRDDITVDRKI</sequence>
<comment type="caution">
    <text evidence="1">The sequence shown here is derived from an EMBL/GenBank/DDBJ whole genome shotgun (WGS) entry which is preliminary data.</text>
</comment>
<dbReference type="Pfam" id="PF06189">
    <property type="entry name" value="5-nucleotidase"/>
    <property type="match status" value="1"/>
</dbReference>
<dbReference type="EMBL" id="JBHTCC010000001">
    <property type="protein sequence ID" value="MFC7297510.1"/>
    <property type="molecule type" value="Genomic_DNA"/>
</dbReference>
<keyword evidence="2" id="KW-1185">Reference proteome</keyword>
<gene>
    <name evidence="1" type="ORF">ACFQO0_03560</name>
</gene>
<proteinExistence type="predicted"/>
<dbReference type="Proteomes" id="UP001596379">
    <property type="component" value="Unassembled WGS sequence"/>
</dbReference>
<evidence type="ECO:0000313" key="1">
    <source>
        <dbReference type="EMBL" id="MFC7297510.1"/>
    </source>
</evidence>
<dbReference type="InterPro" id="IPR010394">
    <property type="entry name" value="5-nucleotidase"/>
</dbReference>
<protein>
    <submittedName>
        <fullName evidence="1">5'-nucleotidase</fullName>
    </submittedName>
</protein>
<reference evidence="2" key="1">
    <citation type="journal article" date="2019" name="Int. J. Syst. Evol. Microbiol.">
        <title>The Global Catalogue of Microorganisms (GCM) 10K type strain sequencing project: providing services to taxonomists for standard genome sequencing and annotation.</title>
        <authorList>
            <consortium name="The Broad Institute Genomics Platform"/>
            <consortium name="The Broad Institute Genome Sequencing Center for Infectious Disease"/>
            <person name="Wu L."/>
            <person name="Ma J."/>
        </authorList>
    </citation>
    <scope>NUCLEOTIDE SEQUENCE [LARGE SCALE GENOMIC DNA]</scope>
    <source>
        <strain evidence="2">CCUG 36956</strain>
    </source>
</reference>